<gene>
    <name evidence="1" type="ORF">QA636_16115</name>
</gene>
<dbReference type="EMBL" id="CP121646">
    <property type="protein sequence ID" value="WFU66922.1"/>
    <property type="molecule type" value="Genomic_DNA"/>
</dbReference>
<evidence type="ECO:0008006" key="3">
    <source>
        <dbReference type="Google" id="ProtNLM"/>
    </source>
</evidence>
<organism evidence="1 2">
    <name type="scientific">Bradyrhizobium brasilense</name>
    <dbReference type="NCBI Taxonomy" id="1419277"/>
    <lineage>
        <taxon>Bacteria</taxon>
        <taxon>Pseudomonadati</taxon>
        <taxon>Pseudomonadota</taxon>
        <taxon>Alphaproteobacteria</taxon>
        <taxon>Hyphomicrobiales</taxon>
        <taxon>Nitrobacteraceae</taxon>
        <taxon>Bradyrhizobium</taxon>
    </lineage>
</organism>
<sequence>MFDGIARAVKIGPLVIGRASDLDALDRGVQIISGRGGAPRPRHSVFKLGSIAIMRALDLEKVVRALGEFELELSRFRTTGHGASAAPGSGAGRRSVLFIHNCYYNFFYLAAALRRRGWDAISASIENPNGPNARFYHGEDLNLFDPDPELFQRRLLNFFAEVEGRFGMVHFHGVGCMSFFPKYFDQQRSYDGLPVDFLRLRQRGIKIGYTVSGCNDGVAQSSITRWSGACNKCVWQKHPEVCLDAPNLAWGRKVHTMCDLLDTGGSPALDWKGMVDNVYRDPLLMALDPELWRPDLEIPNEYRLERSADELIVYHAVGNYETRSRNGRNIKGTPAILTAIDRLRSEGVPVRLEFVTNVPSQDVRFIQVQADVFVDQLNYGRYGAQACEAMMLGRPTICFLKKDEAPGVNRLGFLEECPIVSATEETIYAVLKDLLSDAEKRRELGKVSREFALKWHSADACAERFELVYERLTRGLPPTEISFRRGQLN</sequence>
<dbReference type="Gene3D" id="3.40.50.2000">
    <property type="entry name" value="Glycogen Phosphorylase B"/>
    <property type="match status" value="1"/>
</dbReference>
<reference evidence="1 2" key="1">
    <citation type="submission" date="2023-04" db="EMBL/GenBank/DDBJ databases">
        <title>Australian commercial rhizobial inoculants.</title>
        <authorList>
            <person name="Kohlmeier M.G."/>
            <person name="O'Hara G.W."/>
            <person name="Colombi E."/>
            <person name="Ramsay J.P."/>
            <person name="Terpolilli J."/>
        </authorList>
    </citation>
    <scope>NUCLEOTIDE SEQUENCE [LARGE SCALE GENOMIC DNA]</scope>
    <source>
        <strain evidence="1 2">CB627</strain>
    </source>
</reference>
<name>A0ABY8JMM8_9BRAD</name>
<dbReference type="Proteomes" id="UP001221546">
    <property type="component" value="Chromosome"/>
</dbReference>
<evidence type="ECO:0000313" key="1">
    <source>
        <dbReference type="EMBL" id="WFU66922.1"/>
    </source>
</evidence>
<accession>A0ABY8JMM8</accession>
<evidence type="ECO:0000313" key="2">
    <source>
        <dbReference type="Proteomes" id="UP001221546"/>
    </source>
</evidence>
<dbReference type="RefSeq" id="WP_141341285.1">
    <property type="nucleotide sequence ID" value="NZ_CP121646.1"/>
</dbReference>
<dbReference type="SUPFAM" id="SSF53756">
    <property type="entry name" value="UDP-Glycosyltransferase/glycogen phosphorylase"/>
    <property type="match status" value="1"/>
</dbReference>
<keyword evidence="2" id="KW-1185">Reference proteome</keyword>
<protein>
    <recommendedName>
        <fullName evidence="3">Glycosyltransferase family 4 protein</fullName>
    </recommendedName>
</protein>
<proteinExistence type="predicted"/>